<dbReference type="InterPro" id="IPR045242">
    <property type="entry name" value="Syntaxin"/>
</dbReference>
<sequence length="425" mass="47945">MASVNLHHSQVLTRSRTLLFLSFRDTRSSSVYPPRLSRSKGKQRQTDDLEQEALLNNDDDTIAIDMESSSALPPRWVDFVEEVEELTDQIKPKMVQLDKLTAKHVLPGFTDRTFEEHQIEELTTEITQGFRKCQLLIRKIADCGQEMEAYINRSRTQNSQTSQPKYTSRDVTVVKNAQIAAATKVQVSAPFSQSDSVSIFNVSLLPFVYSKSLDFLINLLILWCPPGLIQLSELKGYEKPSQNDNNALFAIEDDSNESSSLQSGANRGNESYQQQEQLHSRQSVHGVNQDIEQRAKEIDGIAKSISELADMFKDLGNLVIDQGTLLDRIDYNVEQMSTEIRGAAQELKTATQHQKRSGKCRIIFLLVLLVFAAVLVLVYKPRHSDPKQQVPSNTSPPTPNLRLRSNLPTPPTIRGRRYCGGWKPC</sequence>
<dbReference type="GO" id="GO:0000149">
    <property type="term" value="F:SNARE binding"/>
    <property type="evidence" value="ECO:0007669"/>
    <property type="project" value="TreeGrafter"/>
</dbReference>
<evidence type="ECO:0000259" key="12">
    <source>
        <dbReference type="PROSITE" id="PS50192"/>
    </source>
</evidence>
<evidence type="ECO:0000256" key="10">
    <source>
        <dbReference type="SAM" id="MobiDB-lite"/>
    </source>
</evidence>
<dbReference type="VEuPathDB" id="FungiDB:PSHT_09483"/>
<comment type="caution">
    <text evidence="13">The sequence shown here is derived from an EMBL/GenBank/DDBJ whole genome shotgun (WGS) entry which is preliminary data.</text>
</comment>
<proteinExistence type="inferred from homology"/>
<keyword evidence="3" id="KW-0813">Transport</keyword>
<protein>
    <recommendedName>
        <fullName evidence="12">t-SNARE coiled-coil homology domain-containing protein</fullName>
    </recommendedName>
</protein>
<dbReference type="InterPro" id="IPR006012">
    <property type="entry name" value="Syntaxin/epimorphin_CS"/>
</dbReference>
<dbReference type="GO" id="GO:0031201">
    <property type="term" value="C:SNARE complex"/>
    <property type="evidence" value="ECO:0007669"/>
    <property type="project" value="TreeGrafter"/>
</dbReference>
<dbReference type="Proteomes" id="UP000239156">
    <property type="component" value="Unassembled WGS sequence"/>
</dbReference>
<dbReference type="GO" id="GO:0048278">
    <property type="term" value="P:vesicle docking"/>
    <property type="evidence" value="ECO:0007669"/>
    <property type="project" value="TreeGrafter"/>
</dbReference>
<evidence type="ECO:0000256" key="8">
    <source>
        <dbReference type="ARBA" id="ARBA00023054"/>
    </source>
</evidence>
<keyword evidence="5" id="KW-0653">Protein transport</keyword>
<dbReference type="GO" id="GO:0000139">
    <property type="term" value="C:Golgi membrane"/>
    <property type="evidence" value="ECO:0007669"/>
    <property type="project" value="UniProtKB-SubCell"/>
</dbReference>
<dbReference type="CDD" id="cd15845">
    <property type="entry name" value="SNARE_syntaxin16"/>
    <property type="match status" value="1"/>
</dbReference>
<dbReference type="SMART" id="SM00397">
    <property type="entry name" value="t_SNARE"/>
    <property type="match status" value="1"/>
</dbReference>
<evidence type="ECO:0000256" key="9">
    <source>
        <dbReference type="ARBA" id="ARBA00023136"/>
    </source>
</evidence>
<dbReference type="Gene3D" id="1.20.58.70">
    <property type="match status" value="1"/>
</dbReference>
<keyword evidence="9 11" id="KW-0472">Membrane</keyword>
<evidence type="ECO:0000256" key="11">
    <source>
        <dbReference type="SAM" id="Phobius"/>
    </source>
</evidence>
<keyword evidence="7" id="KW-0333">Golgi apparatus</keyword>
<keyword evidence="4 11" id="KW-0812">Transmembrane</keyword>
<evidence type="ECO:0000256" key="1">
    <source>
        <dbReference type="ARBA" id="ARBA00004409"/>
    </source>
</evidence>
<evidence type="ECO:0000256" key="7">
    <source>
        <dbReference type="ARBA" id="ARBA00023034"/>
    </source>
</evidence>
<dbReference type="GO" id="GO:0006886">
    <property type="term" value="P:intracellular protein transport"/>
    <property type="evidence" value="ECO:0007669"/>
    <property type="project" value="InterPro"/>
</dbReference>
<evidence type="ECO:0000256" key="2">
    <source>
        <dbReference type="ARBA" id="ARBA00009063"/>
    </source>
</evidence>
<reference evidence="13" key="1">
    <citation type="submission" date="2017-12" db="EMBL/GenBank/DDBJ databases">
        <title>Gene loss provides genomic basis for host adaptation in cereal stripe rust fungi.</title>
        <authorList>
            <person name="Xia C."/>
        </authorList>
    </citation>
    <scope>NUCLEOTIDE SEQUENCE [LARGE SCALE GENOMIC DNA]</scope>
    <source>
        <strain evidence="13">93-210</strain>
    </source>
</reference>
<evidence type="ECO:0000256" key="3">
    <source>
        <dbReference type="ARBA" id="ARBA00022448"/>
    </source>
</evidence>
<keyword evidence="14" id="KW-1185">Reference proteome</keyword>
<dbReference type="PROSITE" id="PS00914">
    <property type="entry name" value="SYNTAXIN"/>
    <property type="match status" value="1"/>
</dbReference>
<dbReference type="PANTHER" id="PTHR19957">
    <property type="entry name" value="SYNTAXIN"/>
    <property type="match status" value="1"/>
</dbReference>
<evidence type="ECO:0000313" key="13">
    <source>
        <dbReference type="EMBL" id="POW01542.1"/>
    </source>
</evidence>
<name>A0A2S4UW93_9BASI</name>
<dbReference type="SUPFAM" id="SSF47661">
    <property type="entry name" value="t-snare proteins"/>
    <property type="match status" value="1"/>
</dbReference>
<dbReference type="AlphaFoldDB" id="A0A2S4UW93"/>
<dbReference type="EMBL" id="PKSL01000157">
    <property type="protein sequence ID" value="POW01542.1"/>
    <property type="molecule type" value="Genomic_DNA"/>
</dbReference>
<feature type="transmembrane region" description="Helical" evidence="11">
    <location>
        <begin position="362"/>
        <end position="379"/>
    </location>
</feature>
<evidence type="ECO:0000313" key="14">
    <source>
        <dbReference type="Proteomes" id="UP000239156"/>
    </source>
</evidence>
<evidence type="ECO:0000256" key="4">
    <source>
        <dbReference type="ARBA" id="ARBA00022692"/>
    </source>
</evidence>
<gene>
    <name evidence="13" type="ORF">PSTT_12429</name>
</gene>
<dbReference type="Gene3D" id="1.20.5.110">
    <property type="match status" value="1"/>
</dbReference>
<feature type="domain" description="T-SNARE coiled-coil homology" evidence="12">
    <location>
        <begin position="288"/>
        <end position="350"/>
    </location>
</feature>
<evidence type="ECO:0000256" key="5">
    <source>
        <dbReference type="ARBA" id="ARBA00022927"/>
    </source>
</evidence>
<comment type="similarity">
    <text evidence="2">Belongs to the syntaxin family.</text>
</comment>
<evidence type="ECO:0000256" key="6">
    <source>
        <dbReference type="ARBA" id="ARBA00022989"/>
    </source>
</evidence>
<dbReference type="PANTHER" id="PTHR19957:SF83">
    <property type="entry name" value="SYNTAXIN-16"/>
    <property type="match status" value="1"/>
</dbReference>
<keyword evidence="6 11" id="KW-1133">Transmembrane helix</keyword>
<feature type="region of interest" description="Disordered" evidence="10">
    <location>
        <begin position="257"/>
        <end position="286"/>
    </location>
</feature>
<dbReference type="InterPro" id="IPR010989">
    <property type="entry name" value="SNARE"/>
</dbReference>
<dbReference type="Pfam" id="PF05739">
    <property type="entry name" value="SNARE"/>
    <property type="match status" value="1"/>
</dbReference>
<comment type="subcellular location">
    <subcellularLocation>
        <location evidence="1">Golgi apparatus membrane</location>
        <topology evidence="1">Single-pass type IV membrane protein</topology>
    </subcellularLocation>
</comment>
<dbReference type="InterPro" id="IPR000727">
    <property type="entry name" value="T_SNARE_dom"/>
</dbReference>
<accession>A0A2S4UW93</accession>
<dbReference type="VEuPathDB" id="FungiDB:PSTT_12429"/>
<dbReference type="GO" id="GO:0005484">
    <property type="term" value="F:SNAP receptor activity"/>
    <property type="evidence" value="ECO:0007669"/>
    <property type="project" value="InterPro"/>
</dbReference>
<organism evidence="13 14">
    <name type="scientific">Puccinia striiformis</name>
    <dbReference type="NCBI Taxonomy" id="27350"/>
    <lineage>
        <taxon>Eukaryota</taxon>
        <taxon>Fungi</taxon>
        <taxon>Dikarya</taxon>
        <taxon>Basidiomycota</taxon>
        <taxon>Pucciniomycotina</taxon>
        <taxon>Pucciniomycetes</taxon>
        <taxon>Pucciniales</taxon>
        <taxon>Pucciniaceae</taxon>
        <taxon>Puccinia</taxon>
    </lineage>
</organism>
<keyword evidence="8" id="KW-0175">Coiled coil</keyword>
<dbReference type="PROSITE" id="PS50192">
    <property type="entry name" value="T_SNARE"/>
    <property type="match status" value="1"/>
</dbReference>
<dbReference type="GO" id="GO:0006906">
    <property type="term" value="P:vesicle fusion"/>
    <property type="evidence" value="ECO:0007669"/>
    <property type="project" value="TreeGrafter"/>
</dbReference>
<feature type="region of interest" description="Disordered" evidence="10">
    <location>
        <begin position="384"/>
        <end position="411"/>
    </location>
</feature>